<dbReference type="InterPro" id="IPR013857">
    <property type="entry name" value="NADH-UbQ_OxRdtase-assoc_prot30"/>
</dbReference>
<gene>
    <name evidence="3" type="ORF">LMG27198_46360</name>
</gene>
<protein>
    <recommendedName>
        <fullName evidence="2">NADH:ubiquinone oxidoreductase intermediate-associated protein 30 domain-containing protein</fullName>
    </recommendedName>
</protein>
<evidence type="ECO:0000259" key="2">
    <source>
        <dbReference type="Pfam" id="PF08547"/>
    </source>
</evidence>
<organism evidence="3 4">
    <name type="scientific">Methylocystis echinoides</name>
    <dbReference type="NCBI Taxonomy" id="29468"/>
    <lineage>
        <taxon>Bacteria</taxon>
        <taxon>Pseudomonadati</taxon>
        <taxon>Pseudomonadota</taxon>
        <taxon>Alphaproteobacteria</taxon>
        <taxon>Hyphomicrobiales</taxon>
        <taxon>Methylocystaceae</taxon>
        <taxon>Methylocystis</taxon>
    </lineage>
</organism>
<dbReference type="AlphaFoldDB" id="A0A9W6GZA2"/>
<reference evidence="3" key="1">
    <citation type="journal article" date="2023" name="Int. J. Syst. Evol. Microbiol.">
        <title>Methylocystis iwaonis sp. nov., a type II methane-oxidizing bacterium from surface soil of a rice paddy field in Japan, and emended description of the genus Methylocystis (ex Whittenbury et al. 1970) Bowman et al. 1993.</title>
        <authorList>
            <person name="Kaise H."/>
            <person name="Sawadogo J.B."/>
            <person name="Alam M.S."/>
            <person name="Ueno C."/>
            <person name="Dianou D."/>
            <person name="Shinjo R."/>
            <person name="Asakawa S."/>
        </authorList>
    </citation>
    <scope>NUCLEOTIDE SEQUENCE</scope>
    <source>
        <strain evidence="3">LMG27198</strain>
    </source>
</reference>
<dbReference type="Pfam" id="PF08547">
    <property type="entry name" value="CIA30"/>
    <property type="match status" value="1"/>
</dbReference>
<evidence type="ECO:0000256" key="1">
    <source>
        <dbReference type="ARBA" id="ARBA00007884"/>
    </source>
</evidence>
<feature type="domain" description="NADH:ubiquinone oxidoreductase intermediate-associated protein 30" evidence="2">
    <location>
        <begin position="46"/>
        <end position="178"/>
    </location>
</feature>
<keyword evidence="4" id="KW-1185">Reference proteome</keyword>
<dbReference type="PANTHER" id="PTHR13194:SF19">
    <property type="entry name" value="NAD(P)-BINDING ROSSMANN-FOLD SUPERFAMILY PROTEIN"/>
    <property type="match status" value="1"/>
</dbReference>
<name>A0A9W6GZA2_9HYPH</name>
<comment type="caution">
    <text evidence="3">The sequence shown here is derived from an EMBL/GenBank/DDBJ whole genome shotgun (WGS) entry which is preliminary data.</text>
</comment>
<dbReference type="InterPro" id="IPR008979">
    <property type="entry name" value="Galactose-bd-like_sf"/>
</dbReference>
<dbReference type="PANTHER" id="PTHR13194">
    <property type="entry name" value="COMPLEX I INTERMEDIATE-ASSOCIATED PROTEIN 30"/>
    <property type="match status" value="1"/>
</dbReference>
<dbReference type="RefSeq" id="WP_349775579.1">
    <property type="nucleotide sequence ID" value="NZ_BSEC01000004.1"/>
</dbReference>
<dbReference type="SUPFAM" id="SSF49785">
    <property type="entry name" value="Galactose-binding domain-like"/>
    <property type="match status" value="1"/>
</dbReference>
<dbReference type="EMBL" id="BSEC01000004">
    <property type="protein sequence ID" value="GLI95644.1"/>
    <property type="molecule type" value="Genomic_DNA"/>
</dbReference>
<proteinExistence type="inferred from homology"/>
<dbReference type="Proteomes" id="UP001144323">
    <property type="component" value="Unassembled WGS sequence"/>
</dbReference>
<comment type="similarity">
    <text evidence="1">Belongs to the CIA30 family.</text>
</comment>
<evidence type="ECO:0000313" key="3">
    <source>
        <dbReference type="EMBL" id="GLI95644.1"/>
    </source>
</evidence>
<dbReference type="InterPro" id="IPR039131">
    <property type="entry name" value="NDUFAF1"/>
</dbReference>
<accession>A0A9W6GZA2</accession>
<evidence type="ECO:0000313" key="4">
    <source>
        <dbReference type="Proteomes" id="UP001144323"/>
    </source>
</evidence>
<sequence>MWTLRQRGPDWTPITPKAGSLFHADQQASLIIDDLSREPPTATIGTNWQLFTDTVMGGVSKATMARETIEGRAAIRLRGNVSRENNGGFVQISLDFRPDGGPIDASSWSGVEVDVFGNGEEYAVNLRTTDLIRPWQSYRQTFRAAHNWETLRLPFKRFVPNRTDIPLDLHRLRRLGIIGIGREFTADISVGGVRFFR</sequence>